<sequence length="271" mass="29151">MRVIVHPGFHKTGTSTIQTGLRAARTHLPDWAIALREDIPDASAAARAYSLTRDPMELGLYQAALADWADALPKGTKQAVISIEGLSGHMPGRDGVLDYAAAPALMAALAEVFWAAYGSALDLEMFLTIRETSAWIDSLHWQHVRTGTLGEPLTAFRARLDGFEIAPTLRDIETAVAPARVTSVALEETLSYPRGPLTPLLDRMGISLAARAPIEAGVTANARPSAVDRAVLADTLAAINAEGLPREAAQEKKRDVLRAAWREEAEVKSDD</sequence>
<evidence type="ECO:0000313" key="2">
    <source>
        <dbReference type="Proteomes" id="UP000027432"/>
    </source>
</evidence>
<proteinExistence type="predicted"/>
<comment type="caution">
    <text evidence="1">The sequence shown here is derived from an EMBL/GenBank/DDBJ whole genome shotgun (WGS) entry which is preliminary data.</text>
</comment>
<dbReference type="Proteomes" id="UP000027432">
    <property type="component" value="Unassembled WGS sequence"/>
</dbReference>
<evidence type="ECO:0000313" key="1">
    <source>
        <dbReference type="EMBL" id="KEO54014.1"/>
    </source>
</evidence>
<dbReference type="OrthoDB" id="7705857at2"/>
<dbReference type="eggNOG" id="ENOG5032H5Z">
    <property type="taxonomic scope" value="Bacteria"/>
</dbReference>
<dbReference type="STRING" id="1353537.TP2_03625"/>
<keyword evidence="2" id="KW-1185">Reference proteome</keyword>
<gene>
    <name evidence="1" type="ORF">TP2_03625</name>
</gene>
<protein>
    <recommendedName>
        <fullName evidence="3">Sulfotransferase family protein</fullName>
    </recommendedName>
</protein>
<name>A0A074JBT3_9RHOB</name>
<reference evidence="1 2" key="1">
    <citation type="submission" date="2013-07" db="EMBL/GenBank/DDBJ databases">
        <title>Thioclava pacifica DSM 10166 Genome Sequencing.</title>
        <authorList>
            <person name="Lai Q."/>
            <person name="Shao Z."/>
        </authorList>
    </citation>
    <scope>NUCLEOTIDE SEQUENCE [LARGE SCALE GENOMIC DNA]</scope>
    <source>
        <strain evidence="1 2">DSM 10166</strain>
    </source>
</reference>
<accession>A0A074JBT3</accession>
<organism evidence="1 2">
    <name type="scientific">Thioclava pacifica DSM 10166</name>
    <dbReference type="NCBI Taxonomy" id="1353537"/>
    <lineage>
        <taxon>Bacteria</taxon>
        <taxon>Pseudomonadati</taxon>
        <taxon>Pseudomonadota</taxon>
        <taxon>Alphaproteobacteria</taxon>
        <taxon>Rhodobacterales</taxon>
        <taxon>Paracoccaceae</taxon>
        <taxon>Thioclava</taxon>
    </lineage>
</organism>
<evidence type="ECO:0008006" key="3">
    <source>
        <dbReference type="Google" id="ProtNLM"/>
    </source>
</evidence>
<dbReference type="EMBL" id="AUND01000012">
    <property type="protein sequence ID" value="KEO54014.1"/>
    <property type="molecule type" value="Genomic_DNA"/>
</dbReference>
<dbReference type="RefSeq" id="WP_051692262.1">
    <property type="nucleotide sequence ID" value="NZ_AUND01000012.1"/>
</dbReference>
<dbReference type="AlphaFoldDB" id="A0A074JBT3"/>